<accession>A0A7G9Z2R6</accession>
<reference evidence="2" key="1">
    <citation type="submission" date="2020-06" db="EMBL/GenBank/DDBJ databases">
        <title>Unique genomic features of the anaerobic methanotrophic archaea.</title>
        <authorList>
            <person name="Chadwick G.L."/>
            <person name="Skennerton C.T."/>
            <person name="Laso-Perez R."/>
            <person name="Leu A.O."/>
            <person name="Speth D.R."/>
            <person name="Yu H."/>
            <person name="Morgan-Lang C."/>
            <person name="Hatzenpichler R."/>
            <person name="Goudeau D."/>
            <person name="Malmstrom R."/>
            <person name="Brazelton W.J."/>
            <person name="Woyke T."/>
            <person name="Hallam S.J."/>
            <person name="Tyson G.W."/>
            <person name="Wegener G."/>
            <person name="Boetius A."/>
            <person name="Orphan V."/>
        </authorList>
    </citation>
    <scope>NUCLEOTIDE SEQUENCE</scope>
</reference>
<dbReference type="InterPro" id="IPR036415">
    <property type="entry name" value="Lamin_tail_dom_sf"/>
</dbReference>
<dbReference type="SUPFAM" id="SSF74853">
    <property type="entry name" value="Lamin A/C globular tail domain"/>
    <property type="match status" value="1"/>
</dbReference>
<dbReference type="InterPro" id="IPR001322">
    <property type="entry name" value="Lamin_tail_dom"/>
</dbReference>
<dbReference type="EMBL" id="MT631586">
    <property type="protein sequence ID" value="QNO54550.1"/>
    <property type="molecule type" value="Genomic_DNA"/>
</dbReference>
<dbReference type="AlphaFoldDB" id="A0A7G9Z2R6"/>
<gene>
    <name evidence="2" type="ORF">KENJCFKB_00010</name>
</gene>
<proteinExistence type="predicted"/>
<organism evidence="2">
    <name type="scientific">Candidatus Methanophaga sp. ANME-1 ERB7</name>
    <dbReference type="NCBI Taxonomy" id="2759913"/>
    <lineage>
        <taxon>Archaea</taxon>
        <taxon>Methanobacteriati</taxon>
        <taxon>Methanobacteriota</taxon>
        <taxon>Stenosarchaea group</taxon>
        <taxon>Methanomicrobia</taxon>
        <taxon>Candidatus Methanophagales</taxon>
        <taxon>Candidatus Methanophagaceae</taxon>
        <taxon>Candidatus Methanophaga</taxon>
    </lineage>
</organism>
<name>A0A7G9Z2R6_9EURY</name>
<protein>
    <recommendedName>
        <fullName evidence="1">LTD domain-containing protein</fullName>
    </recommendedName>
</protein>
<sequence>MDKKNALIFGGALVLLFVGIAIATSSAFSDVIIYTFDQNPAGIDESNECVTFHNPSNESVDIGNWTFESTHGTTVIEWIAEGTTLYPGAYCTCTPFYRWLNNSEEAINLRNGKGEEVGKTIQYTFIATIS</sequence>
<dbReference type="Pfam" id="PF00932">
    <property type="entry name" value="LTD"/>
    <property type="match status" value="1"/>
</dbReference>
<evidence type="ECO:0000313" key="2">
    <source>
        <dbReference type="EMBL" id="QNO54550.1"/>
    </source>
</evidence>
<dbReference type="Gene3D" id="2.60.40.1260">
    <property type="entry name" value="Lamin Tail domain"/>
    <property type="match status" value="1"/>
</dbReference>
<evidence type="ECO:0000259" key="1">
    <source>
        <dbReference type="Pfam" id="PF00932"/>
    </source>
</evidence>
<feature type="domain" description="LTD" evidence="1">
    <location>
        <begin position="25"/>
        <end position="118"/>
    </location>
</feature>